<reference evidence="3" key="1">
    <citation type="journal article" date="2019" name="Int. J. Syst. Evol. Microbiol.">
        <title>The Global Catalogue of Microorganisms (GCM) 10K type strain sequencing project: providing services to taxonomists for standard genome sequencing and annotation.</title>
        <authorList>
            <consortium name="The Broad Institute Genomics Platform"/>
            <consortium name="The Broad Institute Genome Sequencing Center for Infectious Disease"/>
            <person name="Wu L."/>
            <person name="Ma J."/>
        </authorList>
    </citation>
    <scope>NUCLEOTIDE SEQUENCE [LARGE SCALE GENOMIC DNA]</scope>
    <source>
        <strain evidence="3">JCM 16956</strain>
    </source>
</reference>
<dbReference type="Proteomes" id="UP001501000">
    <property type="component" value="Unassembled WGS sequence"/>
</dbReference>
<accession>A0ABP7N1B3</accession>
<evidence type="ECO:0000256" key="1">
    <source>
        <dbReference type="SAM" id="MobiDB-lite"/>
    </source>
</evidence>
<evidence type="ECO:0000313" key="2">
    <source>
        <dbReference type="EMBL" id="GAA3934560.1"/>
    </source>
</evidence>
<name>A0ABP7N1B3_9ACTN</name>
<keyword evidence="3" id="KW-1185">Reference proteome</keyword>
<protein>
    <submittedName>
        <fullName evidence="2">Uncharacterized protein</fullName>
    </submittedName>
</protein>
<feature type="region of interest" description="Disordered" evidence="1">
    <location>
        <begin position="1"/>
        <end position="20"/>
    </location>
</feature>
<gene>
    <name evidence="2" type="ORF">GCM10022244_48700</name>
</gene>
<organism evidence="2 3">
    <name type="scientific">Streptomyces gulbargensis</name>
    <dbReference type="NCBI Taxonomy" id="364901"/>
    <lineage>
        <taxon>Bacteria</taxon>
        <taxon>Bacillati</taxon>
        <taxon>Actinomycetota</taxon>
        <taxon>Actinomycetes</taxon>
        <taxon>Kitasatosporales</taxon>
        <taxon>Streptomycetaceae</taxon>
        <taxon>Streptomyces</taxon>
    </lineage>
</organism>
<proteinExistence type="predicted"/>
<dbReference type="EMBL" id="BAABAJ010000020">
    <property type="protein sequence ID" value="GAA3934560.1"/>
    <property type="molecule type" value="Genomic_DNA"/>
</dbReference>
<evidence type="ECO:0000313" key="3">
    <source>
        <dbReference type="Proteomes" id="UP001501000"/>
    </source>
</evidence>
<sequence>MSQARRGVPRGTGAAIDDMAAGAPTVGTGWRLRRLARGALTVPGTARGGYIFPLLPSPAVQ</sequence>
<comment type="caution">
    <text evidence="2">The sequence shown here is derived from an EMBL/GenBank/DDBJ whole genome shotgun (WGS) entry which is preliminary data.</text>
</comment>